<accession>A0A8J3NL81</accession>
<dbReference type="RefSeq" id="WP_203754806.1">
    <property type="nucleotide sequence ID" value="NZ_BONF01000045.1"/>
</dbReference>
<dbReference type="InterPro" id="IPR024983">
    <property type="entry name" value="CHAT_dom"/>
</dbReference>
<evidence type="ECO:0000313" key="2">
    <source>
        <dbReference type="EMBL" id="GIF85240.1"/>
    </source>
</evidence>
<dbReference type="Proteomes" id="UP000601223">
    <property type="component" value="Unassembled WGS sequence"/>
</dbReference>
<evidence type="ECO:0000313" key="3">
    <source>
        <dbReference type="Proteomes" id="UP000601223"/>
    </source>
</evidence>
<feature type="domain" description="CHAT" evidence="1">
    <location>
        <begin position="580"/>
        <end position="857"/>
    </location>
</feature>
<organism evidence="2 3">
    <name type="scientific">Catellatospora bangladeshensis</name>
    <dbReference type="NCBI Taxonomy" id="310355"/>
    <lineage>
        <taxon>Bacteria</taxon>
        <taxon>Bacillati</taxon>
        <taxon>Actinomycetota</taxon>
        <taxon>Actinomycetes</taxon>
        <taxon>Micromonosporales</taxon>
        <taxon>Micromonosporaceae</taxon>
        <taxon>Catellatospora</taxon>
    </lineage>
</organism>
<name>A0A8J3NL81_9ACTN</name>
<protein>
    <recommendedName>
        <fullName evidence="1">CHAT domain-containing protein</fullName>
    </recommendedName>
</protein>
<dbReference type="EMBL" id="BONF01000045">
    <property type="protein sequence ID" value="GIF85240.1"/>
    <property type="molecule type" value="Genomic_DNA"/>
</dbReference>
<gene>
    <name evidence="2" type="ORF">Cba03nite_65890</name>
</gene>
<keyword evidence="3" id="KW-1185">Reference proteome</keyword>
<proteinExistence type="predicted"/>
<reference evidence="2 3" key="1">
    <citation type="submission" date="2021-01" db="EMBL/GenBank/DDBJ databases">
        <title>Whole genome shotgun sequence of Catellatospora bangladeshensis NBRC 107357.</title>
        <authorList>
            <person name="Komaki H."/>
            <person name="Tamura T."/>
        </authorList>
    </citation>
    <scope>NUCLEOTIDE SEQUENCE [LARGE SCALE GENOMIC DNA]</scope>
    <source>
        <strain evidence="2 3">NBRC 107357</strain>
    </source>
</reference>
<evidence type="ECO:0000259" key="1">
    <source>
        <dbReference type="Pfam" id="PF12770"/>
    </source>
</evidence>
<comment type="caution">
    <text evidence="2">The sequence shown here is derived from an EMBL/GenBank/DDBJ whole genome shotgun (WGS) entry which is preliminary data.</text>
</comment>
<sequence>MTQPLDRRIAELDRLLAAAGTPEEHWGLRNDRATLYWTRYEEAGRLPDLEHTIAEFRAVLTAGVLTGSAALPTMSNLAGALTLRAKAGGGPADLREAVELLRTVVAGTPAADARHGGRLLNLGGVLLGYHHATGDSAVLHEACSAFQAAHDAAPEPDTPERREHWVATRSNLGECLRLVHTVTGEAQTLDRAVALARAAAGALPTGHPLYARMQSNLALALVSAAHAGQPEVLAEAAAAARAALAATPGGHPNEPERHTVYAGILRATYASDPDPVLLNQFRRAARGAVRATPAAHPNAGWARLLLGRAEYAHADRSGQEPTAARELFRDTAQDLALPPGVRAVAARHWSLLAFLDPGRLAEAVRAFGLAVALLPQTAGRERAAVDAERLLGEHRHLAADAAACALTAGDPGLALRLLEQGRGVLLSQTLDTWADVTDLAARHPALAAEFTELRGLTRAEPTPAEGVAAGVAAAEERAHLARRWSALVDRIRAVPGHEGFLAPPSLPELLAAGRDGPVAVVNVSGLRCDALLVRDGRVEVLPLPELTLDGAEAAARRFLAAVTATGSLAEVAAAGETVREILGWLWRTVTGPVLAALGVTGPGGTPARMWWMPCGPLAFLPLHAAEDGWSALDAVVSSYTPTLRSLCHHRDRAVPPGAVDGPLVVAMPHTPAAPPLPHAVREAETVAALYPGAHLLSGAAATGEQVLAELARRRWAHFACHAAGRADQPGLSRLLLYDHDRRPLTVRELSRAHLPHAELAYLSACATSHPARTLPDEAVHLTGAFHLAGYGQVVGTLWRVADDVAADVTAYVHERLAADAAAYRPLDAATALHGAVRRLRDRYPAAAALWAAHVHVGR</sequence>
<dbReference type="Pfam" id="PF12770">
    <property type="entry name" value="CHAT"/>
    <property type="match status" value="1"/>
</dbReference>
<dbReference type="AlphaFoldDB" id="A0A8J3NL81"/>